<protein>
    <submittedName>
        <fullName evidence="1">Uncharacterized protein</fullName>
    </submittedName>
</protein>
<proteinExistence type="predicted"/>
<dbReference type="AlphaFoldDB" id="A0A2T4AA09"/>
<gene>
    <name evidence="1" type="ORF">M431DRAFT_446454</name>
</gene>
<sequence length="199" mass="21565">MALSFALRLPSQFATNAITRCLKTYMHTGASVLSATPLHDYVPRKADKGECMQKVTKESSTGTHRSVRALLIAPLTSQSSYISVIHNEAFQAKALKGLSKEARPAMWYSACASRLWMDLVSDPSRSYRAPLLPLLTPGFSARQRDHPLPCPPTSNRRALVDFGWGAASTSGAPAQHPLSKAPQWGTFPGIWMAAGGLTL</sequence>
<organism evidence="1 2">
    <name type="scientific">Trichoderma harzianum CBS 226.95</name>
    <dbReference type="NCBI Taxonomy" id="983964"/>
    <lineage>
        <taxon>Eukaryota</taxon>
        <taxon>Fungi</taxon>
        <taxon>Dikarya</taxon>
        <taxon>Ascomycota</taxon>
        <taxon>Pezizomycotina</taxon>
        <taxon>Sordariomycetes</taxon>
        <taxon>Hypocreomycetidae</taxon>
        <taxon>Hypocreales</taxon>
        <taxon>Hypocreaceae</taxon>
        <taxon>Trichoderma</taxon>
    </lineage>
</organism>
<dbReference type="EMBL" id="KZ679681">
    <property type="protein sequence ID" value="PTB53901.1"/>
    <property type="molecule type" value="Genomic_DNA"/>
</dbReference>
<accession>A0A2T4AA09</accession>
<dbReference type="Proteomes" id="UP000241690">
    <property type="component" value="Unassembled WGS sequence"/>
</dbReference>
<evidence type="ECO:0000313" key="2">
    <source>
        <dbReference type="Proteomes" id="UP000241690"/>
    </source>
</evidence>
<reference evidence="1 2" key="1">
    <citation type="submission" date="2016-07" db="EMBL/GenBank/DDBJ databases">
        <title>Multiple horizontal gene transfer events from other fungi enriched the ability of initially mycotrophic Trichoderma (Ascomycota) to feed on dead plant biomass.</title>
        <authorList>
            <consortium name="DOE Joint Genome Institute"/>
            <person name="Aerts A."/>
            <person name="Atanasova L."/>
            <person name="Chenthamara K."/>
            <person name="Zhang J."/>
            <person name="Grujic M."/>
            <person name="Henrissat B."/>
            <person name="Kuo A."/>
            <person name="Salamov A."/>
            <person name="Lipzen A."/>
            <person name="Labutti K."/>
            <person name="Barry K."/>
            <person name="Miao Y."/>
            <person name="Rahimi M.J."/>
            <person name="Shen Q."/>
            <person name="Grigoriev I.V."/>
            <person name="Kubicek C.P."/>
            <person name="Druzhinina I.S."/>
        </authorList>
    </citation>
    <scope>NUCLEOTIDE SEQUENCE [LARGE SCALE GENOMIC DNA]</scope>
    <source>
        <strain evidence="1 2">CBS 226.95</strain>
    </source>
</reference>
<evidence type="ECO:0000313" key="1">
    <source>
        <dbReference type="EMBL" id="PTB53901.1"/>
    </source>
</evidence>
<name>A0A2T4AA09_TRIHA</name>
<dbReference type="RefSeq" id="XP_024773578.1">
    <property type="nucleotide sequence ID" value="XM_024915234.1"/>
</dbReference>
<dbReference type="GeneID" id="36623801"/>
<keyword evidence="2" id="KW-1185">Reference proteome</keyword>